<evidence type="ECO:0000259" key="8">
    <source>
        <dbReference type="Pfam" id="PF16070"/>
    </source>
</evidence>
<keyword evidence="4" id="KW-1133">Transmembrane helix</keyword>
<dbReference type="AlphaFoldDB" id="A0A443STV1"/>
<feature type="domain" description="Transmembrane protein TMEM132 C-terminal" evidence="7">
    <location>
        <begin position="840"/>
        <end position="915"/>
    </location>
</feature>
<dbReference type="PANTHER" id="PTHR13388:SF11">
    <property type="entry name" value="DETONATOR, ISOFORM E"/>
    <property type="match status" value="1"/>
</dbReference>
<feature type="region of interest" description="Disordered" evidence="6">
    <location>
        <begin position="1031"/>
        <end position="1127"/>
    </location>
</feature>
<comment type="subcellular location">
    <subcellularLocation>
        <location evidence="1">Membrane</location>
        <topology evidence="1">Single-pass type I membrane protein</topology>
    </subcellularLocation>
</comment>
<feature type="compositionally biased region" description="Low complexity" evidence="6">
    <location>
        <begin position="992"/>
        <end position="1007"/>
    </location>
</feature>
<feature type="domain" description="Transmembrane protein TMEM132 sixth" evidence="11">
    <location>
        <begin position="643"/>
        <end position="758"/>
    </location>
</feature>
<feature type="region of interest" description="Disordered" evidence="6">
    <location>
        <begin position="980"/>
        <end position="1018"/>
    </location>
</feature>
<evidence type="ECO:0000256" key="1">
    <source>
        <dbReference type="ARBA" id="ARBA00004479"/>
    </source>
</evidence>
<evidence type="ECO:0000256" key="5">
    <source>
        <dbReference type="ARBA" id="ARBA00023136"/>
    </source>
</evidence>
<dbReference type="InterPro" id="IPR026307">
    <property type="entry name" value="TMEM132"/>
</dbReference>
<evidence type="ECO:0000259" key="10">
    <source>
        <dbReference type="Pfam" id="PF23486"/>
    </source>
</evidence>
<reference evidence="12 13" key="1">
    <citation type="journal article" date="2018" name="Gigascience">
        <title>Genomes of trombidid mites reveal novel predicted allergens and laterally-transferred genes associated with secondary metabolism.</title>
        <authorList>
            <person name="Dong X."/>
            <person name="Chaisiri K."/>
            <person name="Xia D."/>
            <person name="Armstrong S.D."/>
            <person name="Fang Y."/>
            <person name="Donnelly M.J."/>
            <person name="Kadowaki T."/>
            <person name="McGarry J.W."/>
            <person name="Darby A.C."/>
            <person name="Makepeace B.L."/>
        </authorList>
    </citation>
    <scope>NUCLEOTIDE SEQUENCE [LARGE SCALE GENOMIC DNA]</scope>
    <source>
        <strain evidence="12">UoL-UT</strain>
    </source>
</reference>
<dbReference type="Pfam" id="PF23487">
    <property type="entry name" value="Ig_TMEM132_6th"/>
    <property type="match status" value="1"/>
</dbReference>
<feature type="domain" description="Transmembrane protein TMEM132 fifth" evidence="10">
    <location>
        <begin position="484"/>
        <end position="641"/>
    </location>
</feature>
<accession>A0A443STV1</accession>
<name>A0A443STV1_9ACAR</name>
<feature type="non-terminal residue" evidence="12">
    <location>
        <position position="1"/>
    </location>
</feature>
<dbReference type="GO" id="GO:0016020">
    <property type="term" value="C:membrane"/>
    <property type="evidence" value="ECO:0007669"/>
    <property type="project" value="UniProtKB-SubCell"/>
</dbReference>
<evidence type="ECO:0000259" key="11">
    <source>
        <dbReference type="Pfam" id="PF23487"/>
    </source>
</evidence>
<keyword evidence="13" id="KW-1185">Reference proteome</keyword>
<dbReference type="OrthoDB" id="10026202at2759"/>
<dbReference type="Pfam" id="PF23486">
    <property type="entry name" value="Ig_TMEM132_5th"/>
    <property type="match status" value="1"/>
</dbReference>
<feature type="non-terminal residue" evidence="12">
    <location>
        <position position="1168"/>
    </location>
</feature>
<dbReference type="PANTHER" id="PTHR13388">
    <property type="entry name" value="DETONATOR, ISOFORM E"/>
    <property type="match status" value="1"/>
</dbReference>
<dbReference type="InterPro" id="IPR055423">
    <property type="entry name" value="Ig_TMEM132_5th"/>
</dbReference>
<evidence type="ECO:0000256" key="3">
    <source>
        <dbReference type="ARBA" id="ARBA00022692"/>
    </source>
</evidence>
<comment type="similarity">
    <text evidence="2">Belongs to the TMEM132 family.</text>
</comment>
<dbReference type="InterPro" id="IPR055424">
    <property type="entry name" value="Ig_TMEM132_6th"/>
</dbReference>
<dbReference type="VEuPathDB" id="VectorBase:LDEU001081"/>
<dbReference type="InterPro" id="IPR031437">
    <property type="entry name" value="Ig_TMEM132_4th"/>
</dbReference>
<comment type="caution">
    <text evidence="12">The sequence shown here is derived from an EMBL/GenBank/DDBJ whole genome shotgun (WGS) entry which is preliminary data.</text>
</comment>
<evidence type="ECO:0000259" key="9">
    <source>
        <dbReference type="Pfam" id="PF23039"/>
    </source>
</evidence>
<dbReference type="InterPro" id="IPR031436">
    <property type="entry name" value="TMEM132_C"/>
</dbReference>
<dbReference type="STRING" id="299467.A0A443STV1"/>
<feature type="region of interest" description="Disordered" evidence="6">
    <location>
        <begin position="29"/>
        <end position="56"/>
    </location>
</feature>
<dbReference type="InterPro" id="IPR055421">
    <property type="entry name" value="TMEM132_3rd"/>
</dbReference>
<organism evidence="12 13">
    <name type="scientific">Leptotrombidium deliense</name>
    <dbReference type="NCBI Taxonomy" id="299467"/>
    <lineage>
        <taxon>Eukaryota</taxon>
        <taxon>Metazoa</taxon>
        <taxon>Ecdysozoa</taxon>
        <taxon>Arthropoda</taxon>
        <taxon>Chelicerata</taxon>
        <taxon>Arachnida</taxon>
        <taxon>Acari</taxon>
        <taxon>Acariformes</taxon>
        <taxon>Trombidiformes</taxon>
        <taxon>Prostigmata</taxon>
        <taxon>Anystina</taxon>
        <taxon>Parasitengona</taxon>
        <taxon>Trombiculoidea</taxon>
        <taxon>Trombiculidae</taxon>
        <taxon>Leptotrombidium</taxon>
    </lineage>
</organism>
<feature type="domain" description="Transmembrane protein TMEM132 cohesin-like" evidence="9">
    <location>
        <begin position="218"/>
        <end position="353"/>
    </location>
</feature>
<evidence type="ECO:0000256" key="6">
    <source>
        <dbReference type="SAM" id="MobiDB-lite"/>
    </source>
</evidence>
<evidence type="ECO:0000313" key="12">
    <source>
        <dbReference type="EMBL" id="RWS30959.1"/>
    </source>
</evidence>
<keyword evidence="3 12" id="KW-0812">Transmembrane</keyword>
<dbReference type="Pfam" id="PF16070">
    <property type="entry name" value="Ig_TMEM132_4th"/>
    <property type="match status" value="1"/>
</dbReference>
<feature type="compositionally biased region" description="Polar residues" evidence="6">
    <location>
        <begin position="33"/>
        <end position="56"/>
    </location>
</feature>
<evidence type="ECO:0000259" key="7">
    <source>
        <dbReference type="Pfam" id="PF15706"/>
    </source>
</evidence>
<proteinExistence type="inferred from homology"/>
<feature type="domain" description="Transmembrane protein family 132 fourth" evidence="8">
    <location>
        <begin position="384"/>
        <end position="479"/>
    </location>
</feature>
<protein>
    <submittedName>
        <fullName evidence="12">Transmembrane protein 132C-like protein</fullName>
    </submittedName>
</protein>
<feature type="region of interest" description="Disordered" evidence="6">
    <location>
        <begin position="503"/>
        <end position="524"/>
    </location>
</feature>
<evidence type="ECO:0000256" key="4">
    <source>
        <dbReference type="ARBA" id="ARBA00022989"/>
    </source>
</evidence>
<evidence type="ECO:0000313" key="13">
    <source>
        <dbReference type="Proteomes" id="UP000288716"/>
    </source>
</evidence>
<feature type="compositionally biased region" description="Polar residues" evidence="6">
    <location>
        <begin position="1047"/>
        <end position="1057"/>
    </location>
</feature>
<dbReference type="Pfam" id="PF15706">
    <property type="entry name" value="TMEM132_C"/>
    <property type="match status" value="1"/>
</dbReference>
<dbReference type="Pfam" id="PF23039">
    <property type="entry name" value="TMEM132_3rd"/>
    <property type="match status" value="1"/>
</dbReference>
<evidence type="ECO:0000256" key="2">
    <source>
        <dbReference type="ARBA" id="ARBA00006166"/>
    </source>
</evidence>
<dbReference type="EMBL" id="NCKV01000314">
    <property type="protein sequence ID" value="RWS30959.1"/>
    <property type="molecule type" value="Genomic_DNA"/>
</dbReference>
<gene>
    <name evidence="12" type="ORF">B4U80_06150</name>
</gene>
<keyword evidence="5" id="KW-0472">Membrane</keyword>
<dbReference type="Proteomes" id="UP000288716">
    <property type="component" value="Unassembled WGS sequence"/>
</dbReference>
<sequence>YFTLPQSSRAVTVRTAFGPLNVKQTIYPPFEEPNSNSQPVSVKNGSQANNNASVGHNTWKSSEVKAIAATADVSAILVTKEVHRNSPMLRVLFYAGHTSSEASRRHLDLVDKTLCAVVSVQKDGDKLFGACSPSSTREGACLAEITLPASWWPAVDIDSGSQKRQKPSSARVEYSVVHSTECTFVGFLGSLSADGEKRKAQVTYLGDVTLSPFGGSYEELTNDDIIRILIPQEPTFPNSKIYIPVCFRYNPNYPLAAFSIRVRVKSGLRILGAQLSPQSPWQISVEVNNKQTQATVTAYLRDEELQQDESRSDAEEMFASMSQEVYSWLFEVDDNADISDNGRVVWQLLYITDIGTTTGRKDFDRESSKLTSRLDIQKDEIQAVIGVYKSSSMLNTAVLNGRQVSQPLRVFVVSQAGRVGDVTLQSNCHSSDESILKVSPSCTSVYLDGSEIRGSSNATILIKYGTYTGSVNFIVWMPTFPLELKLSDSKLSQIKGWKTPHFRRKPASHGNAYTQSEHQSMDGKTGHFNTHRNSLLADDASRSENEIGCRLRYQQAYVQVYTRFMSSDQNSGRESSLLSRKVGVEVTQLVLPYLRVTDPKVALLRGNIVEGLSSGKCDIQVVSPITGRPMVSAEVKVGTDKETITQLEVNLVAGLSLHVMPDDSLPNVWIAKSSITQKLGRQYQEGLLDIKVHFSDQTITSLSDITDSDYHLSIDTFENGAVAYAPVLGLPYPRVIAIGQGKGQLLHVALEVPNQCQRKRTQPLAMSYVDIHVDFTPNPTNLQNDADFKKTNGIMVSKNHSRFNSLASSAEDSSYNEAKLNLLSNHFAPSVQARHNRLPHTDLTPLQVGMYCFLGVFGLAVTSCMVFAMRFRGKQSAEATLTTVNIAGPSRMDKPPTKPIPVESANNWVWLGKATLERSSVKTNCSESLLPTTDLNGNPVICSRGTEIRLKDGKDAKESQRMSTISYPGSEISIRITTNPVDEECDDDSPPVATDVATKSSASAASSTPPPPIPVRRNQANATTLTFTKIDKNAPPVPKHGNRSRVAPQTKTISLSEPSAPPVPPHRIKIMSSTTKETTPPPVPPHAISHTSRPRRVESEPPPPPVPVHRTVGLRPKNKSKVKPKSIGAIPAEELKVDIPDEEWQKATQNMDYNQLLKYFENLKESSA</sequence>